<gene>
    <name evidence="2" type="ORF">L8U58_02370</name>
</gene>
<dbReference type="GeneID" id="301812373"/>
<dbReference type="InterPro" id="IPR043129">
    <property type="entry name" value="ATPase_NBD"/>
</dbReference>
<dbReference type="InterPro" id="IPR000600">
    <property type="entry name" value="ROK"/>
</dbReference>
<dbReference type="Pfam" id="PF00480">
    <property type="entry name" value="ROK"/>
    <property type="match status" value="1"/>
</dbReference>
<dbReference type="PANTHER" id="PTHR18964:SF146">
    <property type="entry name" value="POLYPHOSPHATE GLUCOKINASE"/>
    <property type="match status" value="1"/>
</dbReference>
<proteinExistence type="inferred from homology"/>
<dbReference type="Gene3D" id="3.30.420.40">
    <property type="match status" value="2"/>
</dbReference>
<dbReference type="Proteomes" id="UP001146505">
    <property type="component" value="Unassembled WGS sequence"/>
</dbReference>
<dbReference type="RefSeq" id="WP_051879474.1">
    <property type="nucleotide sequence ID" value="NZ_JAKMUV010000002.1"/>
</dbReference>
<organism evidence="2 3">
    <name type="scientific">Corynebacterium macclintockiae</name>
    <dbReference type="NCBI Taxonomy" id="2913501"/>
    <lineage>
        <taxon>Bacteria</taxon>
        <taxon>Bacillati</taxon>
        <taxon>Actinomycetota</taxon>
        <taxon>Actinomycetes</taxon>
        <taxon>Mycobacteriales</taxon>
        <taxon>Corynebacteriaceae</taxon>
        <taxon>Corynebacterium</taxon>
    </lineage>
</organism>
<protein>
    <submittedName>
        <fullName evidence="2">ROK family protein</fullName>
    </submittedName>
</protein>
<dbReference type="NCBIfam" id="NF045942">
    <property type="entry name" value="PolPhglucPhase"/>
    <property type="match status" value="1"/>
</dbReference>
<evidence type="ECO:0000313" key="2">
    <source>
        <dbReference type="EMBL" id="MCZ9304390.1"/>
    </source>
</evidence>
<sequence length="263" mass="28430">MTEDISSQGEQHKQQLSFGVDIGGSGVKGAVVDLNTGELVTERFKILTPKPSTPDAVAEVVRKLMDMAEWNGPVGVTVPAVVKNQRARTAANIDKSWIDTDLQELFKRHLGEREIAVLNDADAAGLAEVEYGEASAKEGAVLMLTFGTGIGSAMLCDGHLFPNSELGHLPYDKNGDVEWYASSAAKDREELSYKKWAARVDEVLHAYSALFSPQRYIVGGGISRKADKWVPLLTVEQEVIPAKLRNQAGIIGAAMAVRDGIKP</sequence>
<comment type="caution">
    <text evidence="2">The sequence shown here is derived from an EMBL/GenBank/DDBJ whole genome shotgun (WGS) entry which is preliminary data.</text>
</comment>
<keyword evidence="3" id="KW-1185">Reference proteome</keyword>
<evidence type="ECO:0000256" key="1">
    <source>
        <dbReference type="ARBA" id="ARBA00006479"/>
    </source>
</evidence>
<accession>A0A9X3M7C2</accession>
<dbReference type="AlphaFoldDB" id="A0A9X3M7C2"/>
<name>A0A9X3M7C2_9CORY</name>
<dbReference type="SUPFAM" id="SSF53067">
    <property type="entry name" value="Actin-like ATPase domain"/>
    <property type="match status" value="1"/>
</dbReference>
<dbReference type="EMBL" id="JAKMUV010000002">
    <property type="protein sequence ID" value="MCZ9304390.1"/>
    <property type="molecule type" value="Genomic_DNA"/>
</dbReference>
<evidence type="ECO:0000313" key="3">
    <source>
        <dbReference type="Proteomes" id="UP001146505"/>
    </source>
</evidence>
<reference evidence="2" key="1">
    <citation type="submission" date="2022-02" db="EMBL/GenBank/DDBJ databases">
        <title>Corynebacterium sp. from urogenital microbiome.</title>
        <authorList>
            <person name="Cappelli E.A."/>
            <person name="Ribeiro T.G."/>
            <person name="Peixe L."/>
        </authorList>
    </citation>
    <scope>NUCLEOTIDE SEQUENCE</scope>
    <source>
        <strain evidence="2">C9Ua_112</strain>
    </source>
</reference>
<comment type="similarity">
    <text evidence="1">Belongs to the ROK (NagC/XylR) family.</text>
</comment>
<dbReference type="CDD" id="cd24058">
    <property type="entry name" value="ASKHA_NBD_ROK_PPGK"/>
    <property type="match status" value="1"/>
</dbReference>
<dbReference type="PANTHER" id="PTHR18964">
    <property type="entry name" value="ROK (REPRESSOR, ORF, KINASE) FAMILY"/>
    <property type="match status" value="1"/>
</dbReference>